<name>A0A939HGB0_9MICC</name>
<protein>
    <recommendedName>
        <fullName evidence="3">DNA methylase adenine-specific domain-containing protein</fullName>
    </recommendedName>
</protein>
<dbReference type="Proteomes" id="UP000664164">
    <property type="component" value="Unassembled WGS sequence"/>
</dbReference>
<organism evidence="1 2">
    <name type="scientific">Arthrobacter cavernae</name>
    <dbReference type="NCBI Taxonomy" id="2817681"/>
    <lineage>
        <taxon>Bacteria</taxon>
        <taxon>Bacillati</taxon>
        <taxon>Actinomycetota</taxon>
        <taxon>Actinomycetes</taxon>
        <taxon>Micrococcales</taxon>
        <taxon>Micrococcaceae</taxon>
        <taxon>Arthrobacter</taxon>
    </lineage>
</organism>
<reference evidence="1" key="1">
    <citation type="submission" date="2021-03" db="EMBL/GenBank/DDBJ databases">
        <title>A new species, PO-11, isolated from a karst cave deposit.</title>
        <authorList>
            <person name="Zhaoxiaoyong W."/>
        </authorList>
    </citation>
    <scope>NUCLEOTIDE SEQUENCE</scope>
    <source>
        <strain evidence="1">PO-11</strain>
    </source>
</reference>
<evidence type="ECO:0008006" key="3">
    <source>
        <dbReference type="Google" id="ProtNLM"/>
    </source>
</evidence>
<comment type="caution">
    <text evidence="1">The sequence shown here is derived from an EMBL/GenBank/DDBJ whole genome shotgun (WGS) entry which is preliminary data.</text>
</comment>
<keyword evidence="2" id="KW-1185">Reference proteome</keyword>
<evidence type="ECO:0000313" key="1">
    <source>
        <dbReference type="EMBL" id="MBO1268699.1"/>
    </source>
</evidence>
<proteinExistence type="predicted"/>
<dbReference type="EMBL" id="JAFNLL010000028">
    <property type="protein sequence ID" value="MBO1268699.1"/>
    <property type="molecule type" value="Genomic_DNA"/>
</dbReference>
<evidence type="ECO:0000313" key="2">
    <source>
        <dbReference type="Proteomes" id="UP000664164"/>
    </source>
</evidence>
<sequence length="683" mass="72175">MNSSAVQLRMTLSDVAALAKVQRPVVSMWRTRSAHGPAPFPQALAVERGLEVFDADEVAAWLEATGRGNNAEASGDAAAFAVRAGVGRDNRNVFDAVTALLALRAVTGTPLTGRDRDSLLDAADESDPDDAFLYSEIEALADGLESTAEYAERLIDSAYSVPAAFETLLADRFRSGIREHADTALTEAATHLVASAALALALSLESEPVFVDPTPGGSDLLLGIVRAAGDGLPITALTPDGDDASARLVRRRLAAHGIDSQLLKMQAGGTFDVHGPAVHLAQYPSPGEPGMDAGGILAAIESIVMQMDDSQRAVIIAPASTLCDGALTASAGAHRSELLRSGRVRAIVRLPQGLLRRKPREAQCLWVLGPSFAEVDIADRWTMVADLTAARLTPDVVHDLVSDVVASMGSGATVRAHSFRFARLVPTRHLLASRGSLVELPSRGGAGEAAAGAEAALRIEELQELLMKYDGSVPAAVSVLAQSGGRLAPATVQELLSAGTLRYIKGNRLDPADLSARERTRVIGTAELLDEEATKPRSISILDFAAKYPSGRLTEPGDVVFCTSPRPAAMVDAEGGAVVVFPARVLRIDAGDPGGLVPAVLAADINSLPPQDKAWRQWRLRRTPYRQRRPLEVALAELQHEQDLTRQRLQQLDELATLILDGVAGGSLTLTDPTSTATTEGTR</sequence>
<dbReference type="RefSeq" id="WP_207616498.1">
    <property type="nucleotide sequence ID" value="NZ_JAFNLL010000028.1"/>
</dbReference>
<accession>A0A939HGB0</accession>
<dbReference type="AlphaFoldDB" id="A0A939HGB0"/>
<gene>
    <name evidence="1" type="ORF">J1902_12045</name>
</gene>